<feature type="transmembrane region" description="Helical" evidence="8">
    <location>
        <begin position="374"/>
        <end position="393"/>
    </location>
</feature>
<dbReference type="GeneID" id="19017292"/>
<feature type="compositionally biased region" description="Low complexity" evidence="7">
    <location>
        <begin position="221"/>
        <end position="232"/>
    </location>
</feature>
<organism evidence="10 11">
    <name type="scientific">Bathycoccus prasinos</name>
    <dbReference type="NCBI Taxonomy" id="41875"/>
    <lineage>
        <taxon>Eukaryota</taxon>
        <taxon>Viridiplantae</taxon>
        <taxon>Chlorophyta</taxon>
        <taxon>Mamiellophyceae</taxon>
        <taxon>Mamiellales</taxon>
        <taxon>Bathycoccaceae</taxon>
        <taxon>Bathycoccus</taxon>
    </lineage>
</organism>
<evidence type="ECO:0000256" key="2">
    <source>
        <dbReference type="ARBA" id="ARBA00022448"/>
    </source>
</evidence>
<dbReference type="OrthoDB" id="440755at2759"/>
<keyword evidence="2" id="KW-0813">Transport</keyword>
<dbReference type="KEGG" id="bpg:Bathy02g01780"/>
<feature type="region of interest" description="Disordered" evidence="7">
    <location>
        <begin position="480"/>
        <end position="548"/>
    </location>
</feature>
<feature type="transmembrane region" description="Helical" evidence="8">
    <location>
        <begin position="86"/>
        <end position="106"/>
    </location>
</feature>
<feature type="transmembrane region" description="Helical" evidence="8">
    <location>
        <begin position="146"/>
        <end position="168"/>
    </location>
</feature>
<feature type="domain" description="Major facilitator superfamily (MFS) profile" evidence="9">
    <location>
        <begin position="17"/>
        <end position="465"/>
    </location>
</feature>
<feature type="compositionally biased region" description="Gly residues" evidence="7">
    <location>
        <begin position="233"/>
        <end position="242"/>
    </location>
</feature>
<dbReference type="Gene3D" id="1.20.1250.20">
    <property type="entry name" value="MFS general substrate transporter like domains"/>
    <property type="match status" value="1"/>
</dbReference>
<evidence type="ECO:0000256" key="7">
    <source>
        <dbReference type="SAM" id="MobiDB-lite"/>
    </source>
</evidence>
<evidence type="ECO:0000256" key="3">
    <source>
        <dbReference type="ARBA" id="ARBA00022692"/>
    </source>
</evidence>
<dbReference type="InterPro" id="IPR020846">
    <property type="entry name" value="MFS_dom"/>
</dbReference>
<feature type="transmembrane region" description="Helical" evidence="8">
    <location>
        <begin position="57"/>
        <end position="79"/>
    </location>
</feature>
<gene>
    <name evidence="10" type="ORF">Bathy02g01780</name>
</gene>
<name>K8EBF7_9CHLO</name>
<dbReference type="GO" id="GO:0016020">
    <property type="term" value="C:membrane"/>
    <property type="evidence" value="ECO:0007669"/>
    <property type="project" value="UniProtKB-SubCell"/>
</dbReference>
<dbReference type="Pfam" id="PF07690">
    <property type="entry name" value="MFS_1"/>
    <property type="match status" value="1"/>
</dbReference>
<dbReference type="InterPro" id="IPR036259">
    <property type="entry name" value="MFS_trans_sf"/>
</dbReference>
<evidence type="ECO:0000256" key="4">
    <source>
        <dbReference type="ARBA" id="ARBA00022989"/>
    </source>
</evidence>
<dbReference type="SUPFAM" id="SSF103473">
    <property type="entry name" value="MFS general substrate transporter"/>
    <property type="match status" value="1"/>
</dbReference>
<dbReference type="PANTHER" id="PTHR23505:SF79">
    <property type="entry name" value="PROTEIN SPINSTER"/>
    <property type="match status" value="1"/>
</dbReference>
<feature type="transmembrane region" description="Helical" evidence="8">
    <location>
        <begin position="276"/>
        <end position="295"/>
    </location>
</feature>
<evidence type="ECO:0000256" key="1">
    <source>
        <dbReference type="ARBA" id="ARBA00004141"/>
    </source>
</evidence>
<feature type="transmembrane region" description="Helical" evidence="8">
    <location>
        <begin position="112"/>
        <end position="134"/>
    </location>
</feature>
<feature type="transmembrane region" description="Helical" evidence="8">
    <location>
        <begin position="343"/>
        <end position="362"/>
    </location>
</feature>
<keyword evidence="5 8" id="KW-0472">Membrane</keyword>
<dbReference type="eggNOG" id="KOG1330">
    <property type="taxonomic scope" value="Eukaryota"/>
</dbReference>
<feature type="region of interest" description="Disordered" evidence="7">
    <location>
        <begin position="221"/>
        <end position="245"/>
    </location>
</feature>
<evidence type="ECO:0000256" key="8">
    <source>
        <dbReference type="SAM" id="Phobius"/>
    </source>
</evidence>
<dbReference type="PROSITE" id="PS50850">
    <property type="entry name" value="MFS"/>
    <property type="match status" value="1"/>
</dbReference>
<dbReference type="InterPro" id="IPR011701">
    <property type="entry name" value="MFS"/>
</dbReference>
<comment type="similarity">
    <text evidence="6">Belongs to the major facilitator superfamily. Spinster (TC 2.A.1.49) family.</text>
</comment>
<feature type="transmembrane region" description="Helical" evidence="8">
    <location>
        <begin position="442"/>
        <end position="461"/>
    </location>
</feature>
<dbReference type="InterPro" id="IPR044770">
    <property type="entry name" value="MFS_spinster-like"/>
</dbReference>
<dbReference type="GO" id="GO:0022857">
    <property type="term" value="F:transmembrane transporter activity"/>
    <property type="evidence" value="ECO:0007669"/>
    <property type="project" value="InterPro"/>
</dbReference>
<feature type="compositionally biased region" description="Low complexity" evidence="7">
    <location>
        <begin position="531"/>
        <end position="548"/>
    </location>
</feature>
<dbReference type="PANTHER" id="PTHR23505">
    <property type="entry name" value="SPINSTER"/>
    <property type="match status" value="1"/>
</dbReference>
<evidence type="ECO:0000256" key="5">
    <source>
        <dbReference type="ARBA" id="ARBA00023136"/>
    </source>
</evidence>
<evidence type="ECO:0000313" key="10">
    <source>
        <dbReference type="EMBL" id="CCO15191.1"/>
    </source>
</evidence>
<dbReference type="EMBL" id="FO082277">
    <property type="protein sequence ID" value="CCO15191.1"/>
    <property type="molecule type" value="Genomic_DNA"/>
</dbReference>
<feature type="transmembrane region" description="Helical" evidence="8">
    <location>
        <begin position="18"/>
        <end position="37"/>
    </location>
</feature>
<accession>K8EBF7</accession>
<sequence>MENYDPFPELNKESKRTFYLLMLGMTFVYADSNLIAPNLTQMAREFKFDNQTRDEKLGGEIAFAFFLLGVPACVLIGILADKYSRVKLFAFAIFLGQGPNLFISVVKTYEQLLAIRALTGIAVGGALPLVFSLIGDLFPAHRRSHASALVGVCMSFGVGMGQGIAGYVGSEYGWRTPFVVVAVPGVIVGFLFLASVKEPKRGIMDGNSYSSDDLVGVAASAGGGTHSSSHGTISGGGDGDGGQNNKEASVWEQIKTGAQTSWISIKWVLAVPTNKFALLQGIPGCVPWSVINAFMNDYLATNKGLGVPHATSIMLGFSLGGFLGMVFGGILGQKAYNESPRTFCNSMAIMVVLGGLPWLYLVSTDNYNDSFLNMASHITIAAIAGILCTYTGVNVRAMVIHVNPPDQRGAAFSLFNLTDDLGRGFGPAIVAQLVGLFGREKAFMFSFSSWGVCAILLYFTGSTLGKDAEDVRTGAVLHSRNIHSNNNNGGGFNNGASSSSAHHRIPSGNHEAILRRGTTTSDEEENRGLLSSPTHSRSSSRTSTGRRE</sequence>
<evidence type="ECO:0000313" key="11">
    <source>
        <dbReference type="Proteomes" id="UP000198341"/>
    </source>
</evidence>
<keyword evidence="11" id="KW-1185">Reference proteome</keyword>
<proteinExistence type="inferred from homology"/>
<comment type="subcellular location">
    <subcellularLocation>
        <location evidence="1">Membrane</location>
        <topology evidence="1">Multi-pass membrane protein</topology>
    </subcellularLocation>
</comment>
<dbReference type="Proteomes" id="UP000198341">
    <property type="component" value="Chromosome 2"/>
</dbReference>
<keyword evidence="3 8" id="KW-0812">Transmembrane</keyword>
<feature type="transmembrane region" description="Helical" evidence="8">
    <location>
        <begin position="174"/>
        <end position="194"/>
    </location>
</feature>
<feature type="transmembrane region" description="Helical" evidence="8">
    <location>
        <begin position="307"/>
        <end position="331"/>
    </location>
</feature>
<keyword evidence="4 8" id="KW-1133">Transmembrane helix</keyword>
<dbReference type="AlphaFoldDB" id="K8EBF7"/>
<evidence type="ECO:0000256" key="6">
    <source>
        <dbReference type="ARBA" id="ARBA00024338"/>
    </source>
</evidence>
<protein>
    <submittedName>
        <fullName evidence="10">Major facilitator superfamily</fullName>
    </submittedName>
</protein>
<reference evidence="10 11" key="1">
    <citation type="submission" date="2011-10" db="EMBL/GenBank/DDBJ databases">
        <authorList>
            <person name="Genoscope - CEA"/>
        </authorList>
    </citation>
    <scope>NUCLEOTIDE SEQUENCE [LARGE SCALE GENOMIC DNA]</scope>
    <source>
        <strain evidence="10 11">RCC 1105</strain>
    </source>
</reference>
<dbReference type="RefSeq" id="XP_007514951.1">
    <property type="nucleotide sequence ID" value="XM_007514889.1"/>
</dbReference>
<evidence type="ECO:0000259" key="9">
    <source>
        <dbReference type="PROSITE" id="PS50850"/>
    </source>
</evidence>